<keyword evidence="3 6" id="KW-0812">Transmembrane</keyword>
<feature type="transmembrane region" description="Helical" evidence="6">
    <location>
        <begin position="92"/>
        <end position="112"/>
    </location>
</feature>
<dbReference type="EMBL" id="FQUY01000001">
    <property type="protein sequence ID" value="SHE36300.1"/>
    <property type="molecule type" value="Genomic_DNA"/>
</dbReference>
<accession>A0A1M4SVQ1</accession>
<feature type="transmembrane region" description="Helical" evidence="6">
    <location>
        <begin position="12"/>
        <end position="35"/>
    </location>
</feature>
<keyword evidence="5 6" id="KW-0472">Membrane</keyword>
<feature type="transmembrane region" description="Helical" evidence="6">
    <location>
        <begin position="41"/>
        <end position="59"/>
    </location>
</feature>
<feature type="transmembrane region" description="Helical" evidence="6">
    <location>
        <begin position="243"/>
        <end position="268"/>
    </location>
</feature>
<protein>
    <submittedName>
        <fullName evidence="7">Amino acid/amide ABC transporter membrane protein 2, HAAT family (TC 3.A.1.4.-)</fullName>
    </submittedName>
</protein>
<evidence type="ECO:0000313" key="8">
    <source>
        <dbReference type="Proteomes" id="UP000184148"/>
    </source>
</evidence>
<reference evidence="8" key="1">
    <citation type="submission" date="2016-11" db="EMBL/GenBank/DDBJ databases">
        <authorList>
            <person name="Varghese N."/>
            <person name="Submissions S."/>
        </authorList>
    </citation>
    <scope>NUCLEOTIDE SEQUENCE [LARGE SCALE GENOMIC DNA]</scope>
    <source>
        <strain evidence="8">DSM 12395</strain>
    </source>
</reference>
<feature type="transmembrane region" description="Helical" evidence="6">
    <location>
        <begin position="206"/>
        <end position="228"/>
    </location>
</feature>
<feature type="transmembrane region" description="Helical" evidence="6">
    <location>
        <begin position="66"/>
        <end position="86"/>
    </location>
</feature>
<organism evidence="7 8">
    <name type="scientific">Desulforamulus putei DSM 12395</name>
    <dbReference type="NCBI Taxonomy" id="1121429"/>
    <lineage>
        <taxon>Bacteria</taxon>
        <taxon>Bacillati</taxon>
        <taxon>Bacillota</taxon>
        <taxon>Clostridia</taxon>
        <taxon>Eubacteriales</taxon>
        <taxon>Peptococcaceae</taxon>
        <taxon>Desulforamulus</taxon>
    </lineage>
</organism>
<dbReference type="Pfam" id="PF02653">
    <property type="entry name" value="BPD_transp_2"/>
    <property type="match status" value="1"/>
</dbReference>
<dbReference type="Proteomes" id="UP000184148">
    <property type="component" value="Unassembled WGS sequence"/>
</dbReference>
<dbReference type="PANTHER" id="PTHR30482:SF10">
    <property type="entry name" value="HIGH-AFFINITY BRANCHED-CHAIN AMINO ACID TRANSPORT PROTEIN BRAE"/>
    <property type="match status" value="1"/>
</dbReference>
<dbReference type="CDD" id="cd06581">
    <property type="entry name" value="TM_PBP1_LivM_like"/>
    <property type="match status" value="1"/>
</dbReference>
<dbReference type="GO" id="GO:0005886">
    <property type="term" value="C:plasma membrane"/>
    <property type="evidence" value="ECO:0007669"/>
    <property type="project" value="UniProtKB-SubCell"/>
</dbReference>
<name>A0A1M4SVQ1_9FIRM</name>
<dbReference type="AlphaFoldDB" id="A0A1M4SVQ1"/>
<sequence length="327" mass="35369">MMSMFERKIGRQIGILLVLAAVWGVIDFMIKGGILNPYYELNLILIGINIILAVSLNLINGFNGQFSIGHAGFMAVGAYGAAMITIKAHLPFVIALLVGALLAAICGILVGLPTLRLRGDYLAIATLGFGEIIRGLIVNIDYIGGAYGLSGIPKLANWTWIFWLTVLTVLVIWNFVNSTHGRATISIRENEIAAEAMGINTTKYKVMAFTIGSLFAGLAGGLHAHYFYTIQPNTFNFLKSFDILVMVVLGGQGSITGSIIAAIALTIISASLQKFAALRLVIYALLLIIIMLFRPQGLMGTKEFSLKMFRKKSKDKEGKQHGTAIGQ</sequence>
<keyword evidence="4 6" id="KW-1133">Transmembrane helix</keyword>
<proteinExistence type="predicted"/>
<evidence type="ECO:0000256" key="5">
    <source>
        <dbReference type="ARBA" id="ARBA00023136"/>
    </source>
</evidence>
<feature type="transmembrane region" description="Helical" evidence="6">
    <location>
        <begin position="160"/>
        <end position="176"/>
    </location>
</feature>
<feature type="transmembrane region" description="Helical" evidence="6">
    <location>
        <begin position="121"/>
        <end position="140"/>
    </location>
</feature>
<dbReference type="InterPro" id="IPR043428">
    <property type="entry name" value="LivM-like"/>
</dbReference>
<dbReference type="InterPro" id="IPR001851">
    <property type="entry name" value="ABC_transp_permease"/>
</dbReference>
<dbReference type="PANTHER" id="PTHR30482">
    <property type="entry name" value="HIGH-AFFINITY BRANCHED-CHAIN AMINO ACID TRANSPORT SYSTEM PERMEASE"/>
    <property type="match status" value="1"/>
</dbReference>
<keyword evidence="2" id="KW-1003">Cell membrane</keyword>
<evidence type="ECO:0000256" key="4">
    <source>
        <dbReference type="ARBA" id="ARBA00022989"/>
    </source>
</evidence>
<gene>
    <name evidence="7" type="ORF">SAMN02745133_00255</name>
</gene>
<dbReference type="GO" id="GO:0015658">
    <property type="term" value="F:branched-chain amino acid transmembrane transporter activity"/>
    <property type="evidence" value="ECO:0007669"/>
    <property type="project" value="InterPro"/>
</dbReference>
<evidence type="ECO:0000256" key="2">
    <source>
        <dbReference type="ARBA" id="ARBA00022475"/>
    </source>
</evidence>
<keyword evidence="8" id="KW-1185">Reference proteome</keyword>
<feature type="transmembrane region" description="Helical" evidence="6">
    <location>
        <begin position="275"/>
        <end position="293"/>
    </location>
</feature>
<evidence type="ECO:0000256" key="1">
    <source>
        <dbReference type="ARBA" id="ARBA00004651"/>
    </source>
</evidence>
<evidence type="ECO:0000256" key="3">
    <source>
        <dbReference type="ARBA" id="ARBA00022692"/>
    </source>
</evidence>
<evidence type="ECO:0000256" key="6">
    <source>
        <dbReference type="SAM" id="Phobius"/>
    </source>
</evidence>
<evidence type="ECO:0000313" key="7">
    <source>
        <dbReference type="EMBL" id="SHE36300.1"/>
    </source>
</evidence>
<dbReference type="STRING" id="1121429.SAMN02745133_00255"/>
<comment type="subcellular location">
    <subcellularLocation>
        <location evidence="1">Cell membrane</location>
        <topology evidence="1">Multi-pass membrane protein</topology>
    </subcellularLocation>
</comment>